<evidence type="ECO:0008006" key="3">
    <source>
        <dbReference type="Google" id="ProtNLM"/>
    </source>
</evidence>
<organism evidence="1 2">
    <name type="scientific">Prochlorococcus marinus str. GP2</name>
    <dbReference type="NCBI Taxonomy" id="59925"/>
    <lineage>
        <taxon>Bacteria</taxon>
        <taxon>Bacillati</taxon>
        <taxon>Cyanobacteriota</taxon>
        <taxon>Cyanophyceae</taxon>
        <taxon>Synechococcales</taxon>
        <taxon>Prochlorococcaceae</taxon>
        <taxon>Prochlorococcus</taxon>
    </lineage>
</organism>
<dbReference type="AlphaFoldDB" id="A0A0A1Z7E3"/>
<reference evidence="2" key="1">
    <citation type="journal article" date="2014" name="Sci. Data">
        <title>Genomes of diverse isolates of the marine cyanobacterium Prochlorococcus.</title>
        <authorList>
            <person name="Biller S."/>
            <person name="Berube P."/>
            <person name="Thompson J."/>
            <person name="Kelly L."/>
            <person name="Roggensack S."/>
            <person name="Awad L."/>
            <person name="Roache-Johnson K."/>
            <person name="Ding H."/>
            <person name="Giovannoni S.J."/>
            <person name="Moore L.R."/>
            <person name="Chisholm S.W."/>
        </authorList>
    </citation>
    <scope>NUCLEOTIDE SEQUENCE [LARGE SCALE GENOMIC DNA]</scope>
    <source>
        <strain evidence="2">GP2</strain>
    </source>
</reference>
<dbReference type="OrthoDB" id="515579at2"/>
<dbReference type="InterPro" id="IPR021231">
    <property type="entry name" value="DUF2811"/>
</dbReference>
<name>A0A0A1Z7E3_PROMR</name>
<proteinExistence type="predicted"/>
<dbReference type="eggNOG" id="ENOG5030D1D">
    <property type="taxonomic scope" value="Bacteria"/>
</dbReference>
<evidence type="ECO:0000313" key="1">
    <source>
        <dbReference type="EMBL" id="KGF85492.1"/>
    </source>
</evidence>
<gene>
    <name evidence="1" type="ORF">EU91_1594</name>
</gene>
<accession>A0A0A1Z7E3</accession>
<evidence type="ECO:0000313" key="2">
    <source>
        <dbReference type="Proteomes" id="UP000030598"/>
    </source>
</evidence>
<dbReference type="Pfam" id="PF10929">
    <property type="entry name" value="DUF2811"/>
    <property type="match status" value="1"/>
</dbReference>
<dbReference type="Proteomes" id="UP000030598">
    <property type="component" value="Unassembled WGS sequence"/>
</dbReference>
<sequence>MHELNNDLNPLVLNQKDEVISFKCDLHENLQKALKEFVEEHPNWDQYRILQAAIAGFLMQNGFHSRDLTRLYIGNMFSMNFND</sequence>
<dbReference type="RefSeq" id="WP_032524972.1">
    <property type="nucleotide sequence ID" value="NZ_CP138934.1"/>
</dbReference>
<comment type="caution">
    <text evidence="1">The sequence shown here is derived from an EMBL/GenBank/DDBJ whole genome shotgun (WGS) entry which is preliminary data.</text>
</comment>
<protein>
    <recommendedName>
        <fullName evidence="3">DUF2811 domain-containing protein</fullName>
    </recommendedName>
</protein>
<dbReference type="EMBL" id="JNAH01000008">
    <property type="protein sequence ID" value="KGF85492.1"/>
    <property type="molecule type" value="Genomic_DNA"/>
</dbReference>
<dbReference type="STRING" id="59925.EU91_1594"/>